<dbReference type="PANTHER" id="PTHR12906:SF0">
    <property type="entry name" value="GEL COMPLEX SUBUNIT OPTI"/>
    <property type="match status" value="1"/>
</dbReference>
<evidence type="ECO:0000256" key="1">
    <source>
        <dbReference type="ARBA" id="ARBA00004477"/>
    </source>
</evidence>
<dbReference type="GO" id="GO:0097250">
    <property type="term" value="P:mitochondrial respirasome assembly"/>
    <property type="evidence" value="ECO:0007669"/>
    <property type="project" value="InterPro"/>
</dbReference>
<reference evidence="8 9" key="1">
    <citation type="submission" date="2019-07" db="EMBL/GenBank/DDBJ databases">
        <title>Genomes of Cafeteria roenbergensis.</title>
        <authorList>
            <person name="Fischer M.G."/>
            <person name="Hackl T."/>
            <person name="Roman M."/>
        </authorList>
    </citation>
    <scope>NUCLEOTIDE SEQUENCE [LARGE SCALE GENOMIC DNA]</scope>
    <source>
        <strain evidence="8 9">BVI</strain>
    </source>
</reference>
<comment type="subcellular location">
    <subcellularLocation>
        <location evidence="1">Endoplasmic reticulum membrane</location>
        <topology evidence="1">Multi-pass membrane protein</topology>
    </subcellularLocation>
</comment>
<dbReference type="InterPro" id="IPR029008">
    <property type="entry name" value="EMC6-like"/>
</dbReference>
<evidence type="ECO:0000256" key="2">
    <source>
        <dbReference type="ARBA" id="ARBA00009436"/>
    </source>
</evidence>
<dbReference type="AlphaFoldDB" id="A0A5A8CN68"/>
<evidence type="ECO:0000256" key="4">
    <source>
        <dbReference type="ARBA" id="ARBA00022824"/>
    </source>
</evidence>
<gene>
    <name evidence="8" type="ORF">FNF29_02440</name>
</gene>
<keyword evidence="9" id="KW-1185">Reference proteome</keyword>
<comment type="caution">
    <text evidence="8">The sequence shown here is derived from an EMBL/GenBank/DDBJ whole genome shotgun (WGS) entry which is preliminary data.</text>
</comment>
<protein>
    <submittedName>
        <fullName evidence="8">Uncharacterized protein</fullName>
    </submittedName>
</protein>
<accession>A0A5A8CN68</accession>
<dbReference type="InterPro" id="IPR010742">
    <property type="entry name" value="RCAF1"/>
</dbReference>
<proteinExistence type="inferred from homology"/>
<evidence type="ECO:0000256" key="6">
    <source>
        <dbReference type="ARBA" id="ARBA00023136"/>
    </source>
</evidence>
<comment type="similarity">
    <text evidence="2">Belongs to the EMC6 family.</text>
</comment>
<evidence type="ECO:0000256" key="5">
    <source>
        <dbReference type="ARBA" id="ARBA00022989"/>
    </source>
</evidence>
<keyword evidence="3 7" id="KW-0812">Transmembrane</keyword>
<keyword evidence="4" id="KW-0256">Endoplasmic reticulum</keyword>
<organism evidence="8 9">
    <name type="scientific">Cafeteria roenbergensis</name>
    <name type="common">Marine flagellate</name>
    <dbReference type="NCBI Taxonomy" id="33653"/>
    <lineage>
        <taxon>Eukaryota</taxon>
        <taxon>Sar</taxon>
        <taxon>Stramenopiles</taxon>
        <taxon>Bigyra</taxon>
        <taxon>Opalozoa</taxon>
        <taxon>Bicosoecida</taxon>
        <taxon>Cafeteriaceae</taxon>
        <taxon>Cafeteria</taxon>
    </lineage>
</organism>
<dbReference type="GO" id="GO:0005739">
    <property type="term" value="C:mitochondrion"/>
    <property type="evidence" value="ECO:0007669"/>
    <property type="project" value="GOC"/>
</dbReference>
<dbReference type="PANTHER" id="PTHR12906">
    <property type="entry name" value="PROTEIN C20ORF24 RAB5-INTERACTING PROTEIN"/>
    <property type="match status" value="1"/>
</dbReference>
<keyword evidence="6 7" id="KW-0472">Membrane</keyword>
<evidence type="ECO:0000313" key="9">
    <source>
        <dbReference type="Proteomes" id="UP000323011"/>
    </source>
</evidence>
<evidence type="ECO:0000256" key="7">
    <source>
        <dbReference type="SAM" id="Phobius"/>
    </source>
</evidence>
<feature type="transmembrane region" description="Helical" evidence="7">
    <location>
        <begin position="52"/>
        <end position="81"/>
    </location>
</feature>
<evidence type="ECO:0000313" key="8">
    <source>
        <dbReference type="EMBL" id="KAA0154563.1"/>
    </source>
</evidence>
<dbReference type="EMBL" id="VLTN01000011">
    <property type="protein sequence ID" value="KAA0154563.1"/>
    <property type="molecule type" value="Genomic_DNA"/>
</dbReference>
<sequence length="155" mass="16293">MLGFIDFDAAKAGAEIKVSIAKAKCQCDERGEPWDQTSFPTLPDTIFWARQALALVVGLVCGAIPATGWFGIGAWVLLVGLPTIAYTQTYMDIDWAAVDAERDDGVSFSWAKLAQEGAPAAFGTFCLVWVLTFNALHPGTDYGAMAAAAAAAAAA</sequence>
<dbReference type="Proteomes" id="UP000323011">
    <property type="component" value="Unassembled WGS sequence"/>
</dbReference>
<name>A0A5A8CN68_CAFRO</name>
<dbReference type="GO" id="GO:0005789">
    <property type="term" value="C:endoplasmic reticulum membrane"/>
    <property type="evidence" value="ECO:0007669"/>
    <property type="project" value="UniProtKB-SubCell"/>
</dbReference>
<keyword evidence="5 7" id="KW-1133">Transmembrane helix</keyword>
<evidence type="ECO:0000256" key="3">
    <source>
        <dbReference type="ARBA" id="ARBA00022692"/>
    </source>
</evidence>
<dbReference type="Pfam" id="PF07019">
    <property type="entry name" value="EMC6"/>
    <property type="match status" value="1"/>
</dbReference>